<feature type="compositionally biased region" description="Acidic residues" evidence="1">
    <location>
        <begin position="498"/>
        <end position="507"/>
    </location>
</feature>
<dbReference type="PANTHER" id="PTHR46601">
    <property type="entry name" value="ULP_PROTEASE DOMAIN-CONTAINING PROTEIN"/>
    <property type="match status" value="1"/>
</dbReference>
<evidence type="ECO:0000256" key="1">
    <source>
        <dbReference type="SAM" id="MobiDB-lite"/>
    </source>
</evidence>
<feature type="region of interest" description="Disordered" evidence="1">
    <location>
        <begin position="479"/>
        <end position="512"/>
    </location>
</feature>
<feature type="compositionally biased region" description="Polar residues" evidence="1">
    <location>
        <begin position="488"/>
        <end position="497"/>
    </location>
</feature>
<accession>A0A226D728</accession>
<dbReference type="AlphaFoldDB" id="A0A226D728"/>
<sequence>MPRRSRSLKCCAPFGAHIHGAKKIVGIRNLKAEAMTKLRLLLPEADVTEIVSICLACKKELDKQFDHKFLPSIDLTRTSLQTTITNRFGRASPISVAAVQVNVDVDQLASVIVTSTGSTTRKTSLDPSDYGLPIFTDATDMDHSNVSTNPPIVSSSSPDIATYPHSSPSSIISSCVSEGSVFMDSRTSKEQANKIFAAAGVSPFDRKRRKSRRYLSKKLAVTGLNLSKLLLSASKLDVQPSALRQQDCSHCEQLVAGLVQQFPNLPDKKEKYRLLTCTPKLLHANDVVDKFNCSKYMGRVAVNIRNTLGPFSHPNYKEVGHYKITEDLISKIHEFYLRSDNGRIMPGMRDTVKVWDVNIKVKVARAKHEMLTSQTDLYLEFCKEFPDIDISLSSFAIHKPKQCRWPGKKGFQKTCLCVHHQNFHLLLNALKVSTTSATFLEQVLCSPSTEECYQQMCSECPSSEKIKNAIKLLSRDQSLPTGSFGRHSPSSLNSDSVQSDDEDDDEEIKYHQWSSEGPADLRQIVGTKDEVFDLIKSKIPAFARHHYILRKQNEFFQHLKVKCTNENSMIVHVDFAENYSFVIGEEIQVIEAFRKRFMKWIKQRHPDLKKIYWVSDGTGAQYKNYKNFANIMGYEAEYGIQCEMHFTVSYHGKSECDAACAVLKCCLRRASIRDRKLITNVLEPYAYCRDNLQNYDHEYCLVLKEVDELSPGLDEIYSRFKTLPGTRNYHSFIPTSENTIETRLYSLAEERKNHNFSVRQQKATGPSPTSDLVPPAPVNLATNCREGGYIAFVTRCSMLLGLITKINEEEKTVQLIPMVRSGKGNSFKWTLGNDEIIVAPDDILASVSPPTTRSGTIYKLQKDDYTVVQNLNSQRKRSIP</sequence>
<name>A0A226D728_FOLCA</name>
<comment type="caution">
    <text evidence="2">The sequence shown here is derived from an EMBL/GenBank/DDBJ whole genome shotgun (WGS) entry which is preliminary data.</text>
</comment>
<evidence type="ECO:0000313" key="2">
    <source>
        <dbReference type="EMBL" id="OXA40668.1"/>
    </source>
</evidence>
<protein>
    <submittedName>
        <fullName evidence="2">Uncharacterized protein</fullName>
    </submittedName>
</protein>
<dbReference type="PANTHER" id="PTHR46601:SF1">
    <property type="entry name" value="ADF-H DOMAIN-CONTAINING PROTEIN"/>
    <property type="match status" value="1"/>
</dbReference>
<evidence type="ECO:0000313" key="3">
    <source>
        <dbReference type="Proteomes" id="UP000198287"/>
    </source>
</evidence>
<dbReference type="EMBL" id="LNIX01000032">
    <property type="protein sequence ID" value="OXA40668.1"/>
    <property type="molecule type" value="Genomic_DNA"/>
</dbReference>
<gene>
    <name evidence="2" type="ORF">Fcan01_24576</name>
</gene>
<proteinExistence type="predicted"/>
<keyword evidence="3" id="KW-1185">Reference proteome</keyword>
<dbReference type="Proteomes" id="UP000198287">
    <property type="component" value="Unassembled WGS sequence"/>
</dbReference>
<organism evidence="2 3">
    <name type="scientific">Folsomia candida</name>
    <name type="common">Springtail</name>
    <dbReference type="NCBI Taxonomy" id="158441"/>
    <lineage>
        <taxon>Eukaryota</taxon>
        <taxon>Metazoa</taxon>
        <taxon>Ecdysozoa</taxon>
        <taxon>Arthropoda</taxon>
        <taxon>Hexapoda</taxon>
        <taxon>Collembola</taxon>
        <taxon>Entomobryomorpha</taxon>
        <taxon>Isotomoidea</taxon>
        <taxon>Isotomidae</taxon>
        <taxon>Proisotominae</taxon>
        <taxon>Folsomia</taxon>
    </lineage>
</organism>
<reference evidence="2 3" key="1">
    <citation type="submission" date="2015-12" db="EMBL/GenBank/DDBJ databases">
        <title>The genome of Folsomia candida.</title>
        <authorList>
            <person name="Faddeeva A."/>
            <person name="Derks M.F."/>
            <person name="Anvar Y."/>
            <person name="Smit S."/>
            <person name="Van Straalen N."/>
            <person name="Roelofs D."/>
        </authorList>
    </citation>
    <scope>NUCLEOTIDE SEQUENCE [LARGE SCALE GENOMIC DNA]</scope>
    <source>
        <strain evidence="2 3">VU population</strain>
        <tissue evidence="2">Whole body</tissue>
    </source>
</reference>